<proteinExistence type="predicted"/>
<dbReference type="EMBL" id="FQXD01000017">
    <property type="protein sequence ID" value="SHH88114.1"/>
    <property type="molecule type" value="Genomic_DNA"/>
</dbReference>
<sequence>MAQYFYIASTKKLRTEVVGSKLISPAQSNIFKDEIDATGLFFEANYDAEIRKRVNYALVCHLSIKSLLVITYYL</sequence>
<name>A0A1M5WLR9_9BACI</name>
<reference evidence="2" key="1">
    <citation type="submission" date="2016-11" db="EMBL/GenBank/DDBJ databases">
        <authorList>
            <person name="Varghese N."/>
            <person name="Submissions S."/>
        </authorList>
    </citation>
    <scope>NUCLEOTIDE SEQUENCE [LARGE SCALE GENOMIC DNA]</scope>
    <source>
        <strain evidence="2">CGMCC 1.6496</strain>
    </source>
</reference>
<gene>
    <name evidence="1" type="ORF">SAMN05421807_11712</name>
</gene>
<dbReference type="AlphaFoldDB" id="A0A1M5WLR9"/>
<dbReference type="Proteomes" id="UP000184079">
    <property type="component" value="Unassembled WGS sequence"/>
</dbReference>
<dbReference type="RefSeq" id="WP_073011947.1">
    <property type="nucleotide sequence ID" value="NZ_FQXD01000017.1"/>
</dbReference>
<organism evidence="1 2">
    <name type="scientific">Virgibacillus chiguensis</name>
    <dbReference type="NCBI Taxonomy" id="411959"/>
    <lineage>
        <taxon>Bacteria</taxon>
        <taxon>Bacillati</taxon>
        <taxon>Bacillota</taxon>
        <taxon>Bacilli</taxon>
        <taxon>Bacillales</taxon>
        <taxon>Bacillaceae</taxon>
        <taxon>Virgibacillus</taxon>
    </lineage>
</organism>
<keyword evidence="2" id="KW-1185">Reference proteome</keyword>
<protein>
    <submittedName>
        <fullName evidence="1">Uncharacterized protein</fullName>
    </submittedName>
</protein>
<evidence type="ECO:0000313" key="2">
    <source>
        <dbReference type="Proteomes" id="UP000184079"/>
    </source>
</evidence>
<dbReference type="OrthoDB" id="2195145at2"/>
<evidence type="ECO:0000313" key="1">
    <source>
        <dbReference type="EMBL" id="SHH88114.1"/>
    </source>
</evidence>
<accession>A0A1M5WLR9</accession>